<keyword evidence="7" id="KW-0067">ATP-binding</keyword>
<evidence type="ECO:0000256" key="7">
    <source>
        <dbReference type="ARBA" id="ARBA00022840"/>
    </source>
</evidence>
<comment type="catalytic activity">
    <reaction evidence="1">
        <text>ATP + protein L-histidine = ADP + protein N-phospho-L-histidine.</text>
        <dbReference type="EC" id="2.7.13.3"/>
    </reaction>
</comment>
<dbReference type="Pfam" id="PF02518">
    <property type="entry name" value="HATPase_c"/>
    <property type="match status" value="1"/>
</dbReference>
<dbReference type="InterPro" id="IPR003661">
    <property type="entry name" value="HisK_dim/P_dom"/>
</dbReference>
<accession>A0AA48GJZ0</accession>
<dbReference type="KEGG" id="msil:METEAL_18910"/>
<evidence type="ECO:0000256" key="3">
    <source>
        <dbReference type="ARBA" id="ARBA00022553"/>
    </source>
</evidence>
<dbReference type="PROSITE" id="PS50109">
    <property type="entry name" value="HIS_KIN"/>
    <property type="match status" value="1"/>
</dbReference>
<dbReference type="SUPFAM" id="SSF47384">
    <property type="entry name" value="Homodimeric domain of signal transducing histidine kinase"/>
    <property type="match status" value="1"/>
</dbReference>
<dbReference type="PANTHER" id="PTHR43065">
    <property type="entry name" value="SENSOR HISTIDINE KINASE"/>
    <property type="match status" value="1"/>
</dbReference>
<keyword evidence="4" id="KW-0808">Transferase</keyword>
<dbReference type="Gene3D" id="3.30.450.20">
    <property type="entry name" value="PAS domain"/>
    <property type="match status" value="2"/>
</dbReference>
<protein>
    <recommendedName>
        <fullName evidence="2">histidine kinase</fullName>
        <ecNumber evidence="2">2.7.13.3</ecNumber>
    </recommendedName>
</protein>
<dbReference type="GO" id="GO:0005524">
    <property type="term" value="F:ATP binding"/>
    <property type="evidence" value="ECO:0007669"/>
    <property type="project" value="UniProtKB-KW"/>
</dbReference>
<evidence type="ECO:0000256" key="5">
    <source>
        <dbReference type="ARBA" id="ARBA00022741"/>
    </source>
</evidence>
<dbReference type="SUPFAM" id="SSF55874">
    <property type="entry name" value="ATPase domain of HSP90 chaperone/DNA topoisomerase II/histidine kinase"/>
    <property type="match status" value="1"/>
</dbReference>
<keyword evidence="6" id="KW-0418">Kinase</keyword>
<name>A0AA48GJZ0_9BACT</name>
<keyword evidence="9" id="KW-0812">Transmembrane</keyword>
<reference evidence="12" key="1">
    <citation type="journal article" date="2023" name="Int. J. Syst. Evol. Microbiol.">
        <title>Mesoterricola silvestris gen. nov., sp. nov., Mesoterricola sediminis sp. nov., Geothrix oryzae sp. nov., Geothrix edaphica sp. nov., Geothrix rubra sp. nov., and Geothrix limicola sp. nov., six novel members of Acidobacteriota isolated from soils.</title>
        <authorList>
            <person name="Itoh H."/>
            <person name="Sugisawa Y."/>
            <person name="Mise K."/>
            <person name="Xu Z."/>
            <person name="Kuniyasu M."/>
            <person name="Ushijima N."/>
            <person name="Kawano K."/>
            <person name="Kobayashi E."/>
            <person name="Shiratori Y."/>
            <person name="Masuda Y."/>
            <person name="Senoo K."/>
        </authorList>
    </citation>
    <scope>NUCLEOTIDE SEQUENCE [LARGE SCALE GENOMIC DNA]</scope>
    <source>
        <strain evidence="12">W79</strain>
    </source>
</reference>
<keyword evidence="9" id="KW-0472">Membrane</keyword>
<dbReference type="CDD" id="cd00082">
    <property type="entry name" value="HisKA"/>
    <property type="match status" value="1"/>
</dbReference>
<evidence type="ECO:0000256" key="8">
    <source>
        <dbReference type="ARBA" id="ARBA00023012"/>
    </source>
</evidence>
<sequence length="585" mass="64347">MSRNNSRVLWKVILLASVCCAGILGLWWWGLVQAPRAQARVRAADALTQMDRAVSREMSRAETTALAFGAWWSREEGRLDDPEKLQNVISFLEQGAIVSNLILSRQDGDSACVVRKDGEWNLVLFPGGRNPRRYRMDHGRWVPGPTDPHEVYDARTRFWYRFGAAQDRPAWTPEAYRFYTSKVGGFTYTVPVRNRRGLLEGVIGVDVSLEELTHVIWDQQPTPGTRMVVTDPRGLLLVPPRTPEMLDREARFDCQLKPLAARVPPEPLLPFGRAVIGAVRTHATPGTPEMRLQVAIPEEDLFPGLGYRRAASFLLALGAALGVTWSILDLHRRVVRPMRALTRQVEHSQRVASVGMMAPGIVHDVNNQLGVVLGQLDLCQSQAKDHPGLQPRLKAAEGAAIKCAEVLGGLLDFSRQDPGKRELLSLNATVAASVSLLRGVLGRRIRVEEDLGPDVPMLFGESVKLQQIIVNLGLNARDAMPEGGLLTFRTFRAGGKACLEVRDTGCGMDGEVKRRIFEPFYSTKESGKGTGLGLAMVASIVADHGGGIRVESEPGAGTTFVIELPTSLRLPTSDRNSDKEALETR</sequence>
<dbReference type="EMBL" id="AP027080">
    <property type="protein sequence ID" value="BDU72717.1"/>
    <property type="molecule type" value="Genomic_DNA"/>
</dbReference>
<dbReference type="EC" id="2.7.13.3" evidence="2"/>
<evidence type="ECO:0000256" key="4">
    <source>
        <dbReference type="ARBA" id="ARBA00022679"/>
    </source>
</evidence>
<evidence type="ECO:0000256" key="9">
    <source>
        <dbReference type="SAM" id="Phobius"/>
    </source>
</evidence>
<dbReference type="Gene3D" id="3.30.565.10">
    <property type="entry name" value="Histidine kinase-like ATPase, C-terminal domain"/>
    <property type="match status" value="1"/>
</dbReference>
<dbReference type="Proteomes" id="UP001238179">
    <property type="component" value="Chromosome"/>
</dbReference>
<dbReference type="Gene3D" id="1.10.287.130">
    <property type="match status" value="1"/>
</dbReference>
<evidence type="ECO:0000259" key="10">
    <source>
        <dbReference type="PROSITE" id="PS50109"/>
    </source>
</evidence>
<dbReference type="AlphaFoldDB" id="A0AA48GJZ0"/>
<evidence type="ECO:0000256" key="6">
    <source>
        <dbReference type="ARBA" id="ARBA00022777"/>
    </source>
</evidence>
<dbReference type="PRINTS" id="PR00344">
    <property type="entry name" value="BCTRLSENSOR"/>
</dbReference>
<evidence type="ECO:0000256" key="2">
    <source>
        <dbReference type="ARBA" id="ARBA00012438"/>
    </source>
</evidence>
<keyword evidence="5" id="KW-0547">Nucleotide-binding</keyword>
<dbReference type="InterPro" id="IPR005467">
    <property type="entry name" value="His_kinase_dom"/>
</dbReference>
<keyword evidence="12" id="KW-1185">Reference proteome</keyword>
<dbReference type="CDD" id="cd18773">
    <property type="entry name" value="PDC1_HK_sensor"/>
    <property type="match status" value="1"/>
</dbReference>
<feature type="domain" description="Histidine kinase" evidence="10">
    <location>
        <begin position="360"/>
        <end position="568"/>
    </location>
</feature>
<gene>
    <name evidence="11" type="ORF">METEAL_18910</name>
</gene>
<feature type="transmembrane region" description="Helical" evidence="9">
    <location>
        <begin position="12"/>
        <end position="30"/>
    </location>
</feature>
<dbReference type="SMART" id="SM00387">
    <property type="entry name" value="HATPase_c"/>
    <property type="match status" value="1"/>
</dbReference>
<organism evidence="11 12">
    <name type="scientific">Mesoterricola silvestris</name>
    <dbReference type="NCBI Taxonomy" id="2927979"/>
    <lineage>
        <taxon>Bacteria</taxon>
        <taxon>Pseudomonadati</taxon>
        <taxon>Acidobacteriota</taxon>
        <taxon>Holophagae</taxon>
        <taxon>Holophagales</taxon>
        <taxon>Holophagaceae</taxon>
        <taxon>Mesoterricola</taxon>
    </lineage>
</organism>
<dbReference type="GO" id="GO:0000155">
    <property type="term" value="F:phosphorelay sensor kinase activity"/>
    <property type="evidence" value="ECO:0007669"/>
    <property type="project" value="InterPro"/>
</dbReference>
<dbReference type="PANTHER" id="PTHR43065:SF46">
    <property type="entry name" value="C4-DICARBOXYLATE TRANSPORT SENSOR PROTEIN DCTB"/>
    <property type="match status" value="1"/>
</dbReference>
<dbReference type="InterPro" id="IPR004358">
    <property type="entry name" value="Sig_transdc_His_kin-like_C"/>
</dbReference>
<evidence type="ECO:0000313" key="11">
    <source>
        <dbReference type="EMBL" id="BDU72717.1"/>
    </source>
</evidence>
<keyword evidence="3" id="KW-0597">Phosphoprotein</keyword>
<dbReference type="InterPro" id="IPR036890">
    <property type="entry name" value="HATPase_C_sf"/>
</dbReference>
<dbReference type="InterPro" id="IPR036097">
    <property type="entry name" value="HisK_dim/P_sf"/>
</dbReference>
<keyword evidence="9" id="KW-1133">Transmembrane helix</keyword>
<dbReference type="InterPro" id="IPR003594">
    <property type="entry name" value="HATPase_dom"/>
</dbReference>
<proteinExistence type="predicted"/>
<evidence type="ECO:0000313" key="12">
    <source>
        <dbReference type="Proteomes" id="UP001238179"/>
    </source>
</evidence>
<evidence type="ECO:0000256" key="1">
    <source>
        <dbReference type="ARBA" id="ARBA00000085"/>
    </source>
</evidence>
<keyword evidence="8" id="KW-0902">Two-component regulatory system</keyword>